<sequence length="124" mass="14394">MLPFRRFKDDANVLDQCVTMIEDTIHDIEEYVNKDERKTESLTETLSHLMDVYSEMLDVLEDDDMTVNPRLHYRMYPTVRAYIRNSCNRCQSAVERLAQLASVQGELDGIECYANGELDFGGDF</sequence>
<dbReference type="Proteomes" id="UP001206013">
    <property type="component" value="Unassembled WGS sequence"/>
</dbReference>
<evidence type="ECO:0000313" key="1">
    <source>
        <dbReference type="EMBL" id="MCQ4793534.1"/>
    </source>
</evidence>
<name>A0AAW5JVE2_BIFAD</name>
<accession>A0AAW5JVE2</accession>
<gene>
    <name evidence="1" type="ORF">NE692_08690</name>
</gene>
<dbReference type="EMBL" id="JANFYM010000010">
    <property type="protein sequence ID" value="MCQ4793534.1"/>
    <property type="molecule type" value="Genomic_DNA"/>
</dbReference>
<organism evidence="1 2">
    <name type="scientific">Bifidobacterium adolescentis</name>
    <dbReference type="NCBI Taxonomy" id="1680"/>
    <lineage>
        <taxon>Bacteria</taxon>
        <taxon>Bacillati</taxon>
        <taxon>Actinomycetota</taxon>
        <taxon>Actinomycetes</taxon>
        <taxon>Bifidobacteriales</taxon>
        <taxon>Bifidobacteriaceae</taxon>
        <taxon>Bifidobacterium</taxon>
    </lineage>
</organism>
<reference evidence="1" key="1">
    <citation type="submission" date="2022-06" db="EMBL/GenBank/DDBJ databases">
        <title>Isolation of gut microbiota from human fecal samples.</title>
        <authorList>
            <person name="Pamer E.G."/>
            <person name="Barat B."/>
            <person name="Waligurski E."/>
            <person name="Medina S."/>
            <person name="Paddock L."/>
            <person name="Mostad J."/>
        </authorList>
    </citation>
    <scope>NUCLEOTIDE SEQUENCE</scope>
    <source>
        <strain evidence="1">SL.1.01</strain>
    </source>
</reference>
<comment type="caution">
    <text evidence="1">The sequence shown here is derived from an EMBL/GenBank/DDBJ whole genome shotgun (WGS) entry which is preliminary data.</text>
</comment>
<proteinExistence type="predicted"/>
<evidence type="ECO:0000313" key="2">
    <source>
        <dbReference type="Proteomes" id="UP001206013"/>
    </source>
</evidence>
<dbReference type="RefSeq" id="WP_256134558.1">
    <property type="nucleotide sequence ID" value="NZ_JANFYM010000010.1"/>
</dbReference>
<dbReference type="AlphaFoldDB" id="A0AAW5JVE2"/>
<protein>
    <submittedName>
        <fullName evidence="1">Uncharacterized protein</fullName>
    </submittedName>
</protein>